<dbReference type="InterPro" id="IPR036513">
    <property type="entry name" value="STAS_dom_sf"/>
</dbReference>
<reference evidence="2" key="1">
    <citation type="journal article" date="2019" name="Int. J. Syst. Evol. Microbiol.">
        <title>The Global Catalogue of Microorganisms (GCM) 10K type strain sequencing project: providing services to taxonomists for standard genome sequencing and annotation.</title>
        <authorList>
            <consortium name="The Broad Institute Genomics Platform"/>
            <consortium name="The Broad Institute Genome Sequencing Center for Infectious Disease"/>
            <person name="Wu L."/>
            <person name="Ma J."/>
        </authorList>
    </citation>
    <scope>NUCLEOTIDE SEQUENCE [LARGE SCALE GENOMIC DNA]</scope>
    <source>
        <strain evidence="2">CCUG 43111</strain>
    </source>
</reference>
<accession>A0ABW0MKU5</accession>
<name>A0ABW0MKU5_9BURK</name>
<dbReference type="EMBL" id="JBHSMR010000010">
    <property type="protein sequence ID" value="MFC5477777.1"/>
    <property type="molecule type" value="Genomic_DNA"/>
</dbReference>
<evidence type="ECO:0000313" key="2">
    <source>
        <dbReference type="Proteomes" id="UP001596101"/>
    </source>
</evidence>
<comment type="caution">
    <text evidence="1">The sequence shown here is derived from an EMBL/GenBank/DDBJ whole genome shotgun (WGS) entry which is preliminary data.</text>
</comment>
<proteinExistence type="predicted"/>
<protein>
    <submittedName>
        <fullName evidence="1">STAS/SEC14 domain-containing protein</fullName>
    </submittedName>
</protein>
<organism evidence="1 2">
    <name type="scientific">Massilia suwonensis</name>
    <dbReference type="NCBI Taxonomy" id="648895"/>
    <lineage>
        <taxon>Bacteria</taxon>
        <taxon>Pseudomonadati</taxon>
        <taxon>Pseudomonadota</taxon>
        <taxon>Betaproteobacteria</taxon>
        <taxon>Burkholderiales</taxon>
        <taxon>Oxalobacteraceae</taxon>
        <taxon>Telluria group</taxon>
        <taxon>Massilia</taxon>
    </lineage>
</organism>
<dbReference type="SUPFAM" id="SSF52091">
    <property type="entry name" value="SpoIIaa-like"/>
    <property type="match status" value="1"/>
</dbReference>
<dbReference type="RefSeq" id="WP_156648926.1">
    <property type="nucleotide sequence ID" value="NZ_JBHSMR010000010.1"/>
</dbReference>
<dbReference type="Proteomes" id="UP001596101">
    <property type="component" value="Unassembled WGS sequence"/>
</dbReference>
<dbReference type="InterPro" id="IPR038396">
    <property type="entry name" value="SpoIIAA-like_sf"/>
</dbReference>
<evidence type="ECO:0000313" key="1">
    <source>
        <dbReference type="EMBL" id="MFC5477777.1"/>
    </source>
</evidence>
<gene>
    <name evidence="1" type="ORF">ACFPQ5_06245</name>
</gene>
<keyword evidence="2" id="KW-1185">Reference proteome</keyword>
<dbReference type="Gene3D" id="3.40.50.10600">
    <property type="entry name" value="SpoIIaa-like domains"/>
    <property type="match status" value="1"/>
</dbReference>
<dbReference type="Pfam" id="PF11964">
    <property type="entry name" value="SpoIIAA-like"/>
    <property type="match status" value="1"/>
</dbReference>
<dbReference type="InterPro" id="IPR021866">
    <property type="entry name" value="SpoIIAA-like"/>
</dbReference>
<sequence length="124" mass="14505">MPNTQLWIEPLGNVIVARLRGELTEGMLEETHERVVQLLQDTGYTRVLYDGLEMETHNVELALMQEKLDNTTRQLFQDRPLRKAILVPNTRLAYLARIAFGQFGEGEYRVFYNDLTQALHWLEE</sequence>